<feature type="domain" description="Alkaline phosphatase-like protein PglZ second" evidence="1">
    <location>
        <begin position="180"/>
        <end position="310"/>
    </location>
</feature>
<dbReference type="Pfam" id="PF25862">
    <property type="entry name" value="PglZ_1st"/>
    <property type="match status" value="1"/>
</dbReference>
<evidence type="ECO:0000313" key="4">
    <source>
        <dbReference type="EMBL" id="SEP54169.1"/>
    </source>
</evidence>
<feature type="domain" description="Alkaline phosphatase-like protein PglZ N-terminal" evidence="2">
    <location>
        <begin position="25"/>
        <end position="108"/>
    </location>
</feature>
<dbReference type="InterPro" id="IPR058882">
    <property type="entry name" value="PglZ_C"/>
</dbReference>
<accession>A0A1H8YPW6</accession>
<dbReference type="InterPro" id="IPR058881">
    <property type="entry name" value="PglZ_2nd"/>
</dbReference>
<dbReference type="STRING" id="394193.SAMN04489732_13823"/>
<dbReference type="EMBL" id="FOEF01000038">
    <property type="protein sequence ID" value="SEP54169.1"/>
    <property type="molecule type" value="Genomic_DNA"/>
</dbReference>
<evidence type="ECO:0000259" key="3">
    <source>
        <dbReference type="Pfam" id="PF25863"/>
    </source>
</evidence>
<dbReference type="InterPro" id="IPR058880">
    <property type="entry name" value="PglZ_N"/>
</dbReference>
<feature type="domain" description="Alkaline phosphatase-like protein PglZ C-terminal" evidence="3">
    <location>
        <begin position="795"/>
        <end position="897"/>
    </location>
</feature>
<dbReference type="SUPFAM" id="SSF53649">
    <property type="entry name" value="Alkaline phosphatase-like"/>
    <property type="match status" value="1"/>
</dbReference>
<gene>
    <name evidence="4" type="ORF">SAMN04489732_13823</name>
</gene>
<dbReference type="InterPro" id="IPR047992">
    <property type="entry name" value="BREX_PglZ"/>
</dbReference>
<dbReference type="AlphaFoldDB" id="A0A1H8YPW6"/>
<name>A0A1H8YPW6_9PSEU</name>
<dbReference type="OrthoDB" id="6725302at2"/>
<dbReference type="Pfam" id="PF25863">
    <property type="entry name" value="PglZ_C"/>
    <property type="match status" value="1"/>
</dbReference>
<keyword evidence="5" id="KW-1185">Reference proteome</keyword>
<dbReference type="Pfam" id="PF25861">
    <property type="entry name" value="PglZ_2nd"/>
    <property type="match status" value="1"/>
</dbReference>
<dbReference type="InterPro" id="IPR017850">
    <property type="entry name" value="Alkaline_phosphatase_core_sf"/>
</dbReference>
<sequence length="902" mass="97197">MSHAANENGVHSATDPMIRFLLDQAAEKRYRAGVLGIRAKAAWDGPEKFTHSGKQVVVAPCESTLAVWEALRGRLRDGWLVVLTPRTDDELGLGVLSHFAYQRLRTPDPWQAVRDLFDAVRLDPALYTRPDNRAVAAGLLGAKPGKGWPPAPGGVLTESHAFHAVLRSRLDMVDSGMEVDARAVFEWSAHPQATERLADFRDEVGDALADALIDWLARRCGLVEDPVRTLLRAGRVADLVPLGLIAGLLTDDADGSALALGLLRGKYGLGQLARDTLAAWYTDAGGLVTRALDRETVRRLAETATTRLRELDLIHLAARSEILPDGLSARISELASAVARALPRSIGSDPDERLVTDDLGQIEAGWDRVQEHHLAAGDRAVEAFGAVLRLLRWLAVDVHTGSSLGELIWRHLDSDAWVDSAVNEVARGSAAPGVGETLAAVLDLARRRRDAHDLDFAQALADTEAPSEPCVEQVLPEHVIPLANEQPVLLLVIDALSVGVAAELVSSLAASATGWVEYTLPGRNRRGGALAALPSLTDRSRCSLLSGELNRGAANAEKLGFAQLLKAHKLDEQAPLFHQKELDTVRAGLALAPSVQDAIADTTKHPLVAAVLNIVDDTLHHTDPIGARWNLDTITHLRALLEAARQAGRLVVLTSDHGHVLERRAGEYRKYPATHGNRARTTTPPPESDEVLVRGPRVLTEGHTAILAVNERLRYGPLNAGYHGGASPAEVIVPVIVLHAGDAPTGTRLTPVRNVEPAWWTRSPSRVQAPRPDRAPEGLFDLPDRHATAQTPDPDADQLAKHVIASKVFKRQKSIAGRVTITDEQIRVLLAVLSGAPAHRVPGEEAAAALGIATTRLYGAISTIKRVLDVEGYVVLSYEAESGQVALDVAMLREQFELKGLS</sequence>
<evidence type="ECO:0000259" key="1">
    <source>
        <dbReference type="Pfam" id="PF25861"/>
    </source>
</evidence>
<dbReference type="NCBIfam" id="NF033446">
    <property type="entry name" value="BREX_PglZ_2"/>
    <property type="match status" value="1"/>
</dbReference>
<evidence type="ECO:0000259" key="2">
    <source>
        <dbReference type="Pfam" id="PF25862"/>
    </source>
</evidence>
<proteinExistence type="predicted"/>
<organism evidence="4 5">
    <name type="scientific">Amycolatopsis saalfeldensis</name>
    <dbReference type="NCBI Taxonomy" id="394193"/>
    <lineage>
        <taxon>Bacteria</taxon>
        <taxon>Bacillati</taxon>
        <taxon>Actinomycetota</taxon>
        <taxon>Actinomycetes</taxon>
        <taxon>Pseudonocardiales</taxon>
        <taxon>Pseudonocardiaceae</taxon>
        <taxon>Amycolatopsis</taxon>
    </lineage>
</organism>
<dbReference type="RefSeq" id="WP_091629288.1">
    <property type="nucleotide sequence ID" value="NZ_FOEF01000038.1"/>
</dbReference>
<dbReference type="Pfam" id="PF08665">
    <property type="entry name" value="PglZ"/>
    <property type="match status" value="1"/>
</dbReference>
<evidence type="ECO:0000313" key="5">
    <source>
        <dbReference type="Proteomes" id="UP000198582"/>
    </source>
</evidence>
<reference evidence="4 5" key="1">
    <citation type="submission" date="2016-10" db="EMBL/GenBank/DDBJ databases">
        <authorList>
            <person name="de Groot N.N."/>
        </authorList>
    </citation>
    <scope>NUCLEOTIDE SEQUENCE [LARGE SCALE GENOMIC DNA]</scope>
    <source>
        <strain evidence="4 5">DSM 44993</strain>
    </source>
</reference>
<dbReference type="Proteomes" id="UP000198582">
    <property type="component" value="Unassembled WGS sequence"/>
</dbReference>
<protein>
    <submittedName>
        <fullName evidence="4">PglZ domain-containing protein</fullName>
    </submittedName>
</protein>